<comment type="subcellular location">
    <subcellularLocation>
        <location evidence="1">Cell envelope</location>
    </subcellularLocation>
</comment>
<dbReference type="GO" id="GO:1904680">
    <property type="term" value="F:peptide transmembrane transporter activity"/>
    <property type="evidence" value="ECO:0007669"/>
    <property type="project" value="TreeGrafter"/>
</dbReference>
<sequence>MKKIKGIALLTICVSLLVGCGPSKESEKGKTVSKEKTASLMSLSELTTLDAAGMLDFPDAIALSAVYEGLYSLNEKDEVIPAAAKELPEISEDGLTYTIKLREDMEWSNGDPVTAKDFEYSWKRLTDPENGYIYSFLVQETIKNGAAVASGEMPVDELGVEAVDELTLKVELFEPKPFFTSLLTFPTFLPQNENAVEEFVDNYGTSGDTVVYNGAFTIENWSQTDTTWELHKNDSYWDTGNVAMDVIYYQTVKEPSTAINLFEDGSLDLAFLSGTLAQMNQDHEAFKTYPTSTMNYIRLNQKRGDKETPLANENLRKALALGIDKETLINNVIADGSVPLYGMITEGFVKNPSTDVDFRKDAGDLMKFNKAEAQKYWQAAQKELGETITLDLMTTDADNYKKLGESLQGEWQNLFEGLTVEVRSLPTESALNLSRESDYDMFLIYWAPDYQDPISTLNMLYTGNDRNYSNAKYDELLDKASKDYALDLDKRWETLIEAERVAIEDTAGMIVLSQNQQTVLQNPALEGVTFHTFAAQLSLKDLK</sequence>
<keyword evidence="5" id="KW-0571">Peptide transport</keyword>
<dbReference type="RefSeq" id="WP_126805971.1">
    <property type="nucleotide sequence ID" value="NZ_NGKA01000001.1"/>
</dbReference>
<dbReference type="Proteomes" id="UP000287605">
    <property type="component" value="Unassembled WGS sequence"/>
</dbReference>
<reference evidence="7 8" key="1">
    <citation type="submission" date="2017-05" db="EMBL/GenBank/DDBJ databases">
        <title>Vagococcus spp. assemblies.</title>
        <authorList>
            <person name="Gulvik C.A."/>
        </authorList>
    </citation>
    <scope>NUCLEOTIDE SEQUENCE [LARGE SCALE GENOMIC DNA]</scope>
    <source>
        <strain evidence="7 8">CCUG 51432</strain>
    </source>
</reference>
<gene>
    <name evidence="7" type="ORF">CBF29_00090</name>
</gene>
<dbReference type="FunFam" id="3.10.105.10:FF:000001">
    <property type="entry name" value="Oligopeptide ABC transporter, oligopeptide-binding protein"/>
    <property type="match status" value="1"/>
</dbReference>
<dbReference type="EMBL" id="NGKA01000001">
    <property type="protein sequence ID" value="RSU15514.1"/>
    <property type="molecule type" value="Genomic_DNA"/>
</dbReference>
<evidence type="ECO:0000313" key="8">
    <source>
        <dbReference type="Proteomes" id="UP000287605"/>
    </source>
</evidence>
<dbReference type="Gene3D" id="3.10.105.10">
    <property type="entry name" value="Dipeptide-binding Protein, Domain 3"/>
    <property type="match status" value="1"/>
</dbReference>
<dbReference type="InterPro" id="IPR030678">
    <property type="entry name" value="Peptide/Ni-bd"/>
</dbReference>
<evidence type="ECO:0000256" key="1">
    <source>
        <dbReference type="ARBA" id="ARBA00004196"/>
    </source>
</evidence>
<evidence type="ECO:0000256" key="5">
    <source>
        <dbReference type="ARBA" id="ARBA00022856"/>
    </source>
</evidence>
<evidence type="ECO:0000256" key="3">
    <source>
        <dbReference type="ARBA" id="ARBA00022448"/>
    </source>
</evidence>
<dbReference type="PANTHER" id="PTHR30290">
    <property type="entry name" value="PERIPLASMIC BINDING COMPONENT OF ABC TRANSPORTER"/>
    <property type="match status" value="1"/>
</dbReference>
<keyword evidence="5" id="KW-0653">Protein transport</keyword>
<dbReference type="InterPro" id="IPR000914">
    <property type="entry name" value="SBP_5_dom"/>
</dbReference>
<evidence type="ECO:0000256" key="4">
    <source>
        <dbReference type="ARBA" id="ARBA00022729"/>
    </source>
</evidence>
<keyword evidence="8" id="KW-1185">Reference proteome</keyword>
<dbReference type="SUPFAM" id="SSF53850">
    <property type="entry name" value="Periplasmic binding protein-like II"/>
    <property type="match status" value="1"/>
</dbReference>
<dbReference type="PIRSF" id="PIRSF002741">
    <property type="entry name" value="MppA"/>
    <property type="match status" value="1"/>
</dbReference>
<keyword evidence="4" id="KW-0732">Signal</keyword>
<dbReference type="CDD" id="cd08504">
    <property type="entry name" value="PBP2_OppA"/>
    <property type="match status" value="1"/>
</dbReference>
<keyword evidence="3" id="KW-0813">Transport</keyword>
<dbReference type="GO" id="GO:0043190">
    <property type="term" value="C:ATP-binding cassette (ABC) transporter complex"/>
    <property type="evidence" value="ECO:0007669"/>
    <property type="project" value="InterPro"/>
</dbReference>
<dbReference type="GO" id="GO:0030288">
    <property type="term" value="C:outer membrane-bounded periplasmic space"/>
    <property type="evidence" value="ECO:0007669"/>
    <property type="project" value="UniProtKB-ARBA"/>
</dbReference>
<comment type="similarity">
    <text evidence="2">Belongs to the bacterial solute-binding protein 5 family.</text>
</comment>
<evidence type="ECO:0000259" key="6">
    <source>
        <dbReference type="Pfam" id="PF00496"/>
    </source>
</evidence>
<evidence type="ECO:0000313" key="7">
    <source>
        <dbReference type="EMBL" id="RSU15514.1"/>
    </source>
</evidence>
<accession>A0A430B5A0</accession>
<dbReference type="GO" id="GO:0015833">
    <property type="term" value="P:peptide transport"/>
    <property type="evidence" value="ECO:0007669"/>
    <property type="project" value="UniProtKB-KW"/>
</dbReference>
<evidence type="ECO:0000256" key="2">
    <source>
        <dbReference type="ARBA" id="ARBA00005695"/>
    </source>
</evidence>
<dbReference type="Gene3D" id="3.90.76.10">
    <property type="entry name" value="Dipeptide-binding Protein, Domain 1"/>
    <property type="match status" value="1"/>
</dbReference>
<dbReference type="PANTHER" id="PTHR30290:SF10">
    <property type="entry name" value="PERIPLASMIC OLIGOPEPTIDE-BINDING PROTEIN-RELATED"/>
    <property type="match status" value="1"/>
</dbReference>
<dbReference type="AlphaFoldDB" id="A0A430B5A0"/>
<protein>
    <submittedName>
        <fullName evidence="7">Peptide ABC transporter substrate-binding protein</fullName>
    </submittedName>
</protein>
<dbReference type="InterPro" id="IPR039424">
    <property type="entry name" value="SBP_5"/>
</dbReference>
<dbReference type="PROSITE" id="PS51257">
    <property type="entry name" value="PROKAR_LIPOPROTEIN"/>
    <property type="match status" value="1"/>
</dbReference>
<name>A0A430B5A0_9ENTE</name>
<feature type="domain" description="Solute-binding protein family 5" evidence="6">
    <location>
        <begin position="78"/>
        <end position="466"/>
    </location>
</feature>
<dbReference type="FunFam" id="3.90.76.10:FF:000001">
    <property type="entry name" value="Oligopeptide ABC transporter substrate-binding protein"/>
    <property type="match status" value="1"/>
</dbReference>
<dbReference type="Gene3D" id="3.40.190.10">
    <property type="entry name" value="Periplasmic binding protein-like II"/>
    <property type="match status" value="1"/>
</dbReference>
<comment type="caution">
    <text evidence="7">The sequence shown here is derived from an EMBL/GenBank/DDBJ whole genome shotgun (WGS) entry which is preliminary data.</text>
</comment>
<dbReference type="Pfam" id="PF00496">
    <property type="entry name" value="SBP_bac_5"/>
    <property type="match status" value="1"/>
</dbReference>
<proteinExistence type="inferred from homology"/>
<organism evidence="7 8">
    <name type="scientific">Vagococcus elongatus</name>
    <dbReference type="NCBI Taxonomy" id="180344"/>
    <lineage>
        <taxon>Bacteria</taxon>
        <taxon>Bacillati</taxon>
        <taxon>Bacillota</taxon>
        <taxon>Bacilli</taxon>
        <taxon>Lactobacillales</taxon>
        <taxon>Enterococcaceae</taxon>
        <taxon>Vagococcus</taxon>
    </lineage>
</organism>
<dbReference type="OrthoDB" id="2255988at2"/>